<accession>A0ACD3AW09</accession>
<dbReference type="Proteomes" id="UP000308600">
    <property type="component" value="Unassembled WGS sequence"/>
</dbReference>
<reference evidence="1 2" key="1">
    <citation type="journal article" date="2019" name="Nat. Ecol. Evol.">
        <title>Megaphylogeny resolves global patterns of mushroom evolution.</title>
        <authorList>
            <person name="Varga T."/>
            <person name="Krizsan K."/>
            <person name="Foldi C."/>
            <person name="Dima B."/>
            <person name="Sanchez-Garcia M."/>
            <person name="Sanchez-Ramirez S."/>
            <person name="Szollosi G.J."/>
            <person name="Szarkandi J.G."/>
            <person name="Papp V."/>
            <person name="Albert L."/>
            <person name="Andreopoulos W."/>
            <person name="Angelini C."/>
            <person name="Antonin V."/>
            <person name="Barry K.W."/>
            <person name="Bougher N.L."/>
            <person name="Buchanan P."/>
            <person name="Buyck B."/>
            <person name="Bense V."/>
            <person name="Catcheside P."/>
            <person name="Chovatia M."/>
            <person name="Cooper J."/>
            <person name="Damon W."/>
            <person name="Desjardin D."/>
            <person name="Finy P."/>
            <person name="Geml J."/>
            <person name="Haridas S."/>
            <person name="Hughes K."/>
            <person name="Justo A."/>
            <person name="Karasinski D."/>
            <person name="Kautmanova I."/>
            <person name="Kiss B."/>
            <person name="Kocsube S."/>
            <person name="Kotiranta H."/>
            <person name="LaButti K.M."/>
            <person name="Lechner B.E."/>
            <person name="Liimatainen K."/>
            <person name="Lipzen A."/>
            <person name="Lukacs Z."/>
            <person name="Mihaltcheva S."/>
            <person name="Morgado L.N."/>
            <person name="Niskanen T."/>
            <person name="Noordeloos M.E."/>
            <person name="Ohm R.A."/>
            <person name="Ortiz-Santana B."/>
            <person name="Ovrebo C."/>
            <person name="Racz N."/>
            <person name="Riley R."/>
            <person name="Savchenko A."/>
            <person name="Shiryaev A."/>
            <person name="Soop K."/>
            <person name="Spirin V."/>
            <person name="Szebenyi C."/>
            <person name="Tomsovsky M."/>
            <person name="Tulloss R.E."/>
            <person name="Uehling J."/>
            <person name="Grigoriev I.V."/>
            <person name="Vagvolgyi C."/>
            <person name="Papp T."/>
            <person name="Martin F.M."/>
            <person name="Miettinen O."/>
            <person name="Hibbett D.S."/>
            <person name="Nagy L.G."/>
        </authorList>
    </citation>
    <scope>NUCLEOTIDE SEQUENCE [LARGE SCALE GENOMIC DNA]</scope>
    <source>
        <strain evidence="1 2">NL-1719</strain>
    </source>
</reference>
<proteinExistence type="predicted"/>
<evidence type="ECO:0000313" key="2">
    <source>
        <dbReference type="Proteomes" id="UP000308600"/>
    </source>
</evidence>
<protein>
    <submittedName>
        <fullName evidence="1">Uncharacterized protein</fullName>
    </submittedName>
</protein>
<name>A0ACD3AW09_9AGAR</name>
<dbReference type="EMBL" id="ML208324">
    <property type="protein sequence ID" value="TFK69806.1"/>
    <property type="molecule type" value="Genomic_DNA"/>
</dbReference>
<evidence type="ECO:0000313" key="1">
    <source>
        <dbReference type="EMBL" id="TFK69806.1"/>
    </source>
</evidence>
<keyword evidence="2" id="KW-1185">Reference proteome</keyword>
<gene>
    <name evidence="1" type="ORF">BDN72DRAFT_767546</name>
</gene>
<organism evidence="1 2">
    <name type="scientific">Pluteus cervinus</name>
    <dbReference type="NCBI Taxonomy" id="181527"/>
    <lineage>
        <taxon>Eukaryota</taxon>
        <taxon>Fungi</taxon>
        <taxon>Dikarya</taxon>
        <taxon>Basidiomycota</taxon>
        <taxon>Agaricomycotina</taxon>
        <taxon>Agaricomycetes</taxon>
        <taxon>Agaricomycetidae</taxon>
        <taxon>Agaricales</taxon>
        <taxon>Pluteineae</taxon>
        <taxon>Pluteaceae</taxon>
        <taxon>Pluteus</taxon>
    </lineage>
</organism>
<sequence length="543" mass="59757">MTSYLLGYLTATSSEDWGLVLEVCDRASSNETNAKEAVRALRREFKYGEPPAQLAAARLWAIMLRNSSELFISQSTTRKFLDTIADLLTSQKTSPVVRERLMNVVAAAAYASGNGNSKDGFRGLWRKVKPADKPDDGVPFDTEDAMFSPSVTSRVSQYDSESVITYPPAVPGDPVPGTPPGHKSPTRNRIIPPDEDIRRLFQECKIGRGNASLLSQALAMSRPEDLRKKDIVKEFYVKCRASQELIYAQIPWATAGAERSRVAKDQELQARRRTYSRESANGPEPPHELTLEEKLLDALLAANTELLAALQQYDDLERVAMERKAEQQSRKETRMDRKQLQLLENEGTFAGESRTVAIGGSSSSRSPSPSSQSQSYSPPPSITHPTYHPSDGSQSLMPPPAAPHGPRSPGHLSIHPRTPSPGTPNIENSSLPPHNDYDLQNGLSHLNINSKRSPDSDDAGEVRTAIKPSAKALGKRRLVEPDAKPDSLFASEDRSADDGLVDSDSDDSAGQWNQRINYVYDAAAERTQERIREGHNQLVNGVH</sequence>